<evidence type="ECO:0000313" key="2">
    <source>
        <dbReference type="Proteomes" id="UP000321776"/>
    </source>
</evidence>
<name>A0A5C6V9K4_9BURK</name>
<evidence type="ECO:0000313" key="1">
    <source>
        <dbReference type="EMBL" id="TXC81141.1"/>
    </source>
</evidence>
<dbReference type="EMBL" id="VOQS01000005">
    <property type="protein sequence ID" value="TXC81141.1"/>
    <property type="molecule type" value="Genomic_DNA"/>
</dbReference>
<comment type="caution">
    <text evidence="1">The sequence shown here is derived from an EMBL/GenBank/DDBJ whole genome shotgun (WGS) entry which is preliminary data.</text>
</comment>
<dbReference type="AlphaFoldDB" id="A0A5C6V9K4"/>
<dbReference type="Proteomes" id="UP000321776">
    <property type="component" value="Unassembled WGS sequence"/>
</dbReference>
<sequence>MLAMHEDERPSDTATAFEWIHAELTRQGLHDDAAYAARDGYRCGEAALEIIYCLEKAAQGFHGERVGTGVARFYRSAVMNETYRTAVSPLERSPTET</sequence>
<proteinExistence type="predicted"/>
<accession>A0A5C6V9K4</accession>
<gene>
    <name evidence="1" type="ORF">FRZ40_32375</name>
</gene>
<organism evidence="1 2">
    <name type="scientific">Paraburkholderia azotifigens</name>
    <dbReference type="NCBI Taxonomy" id="2057004"/>
    <lineage>
        <taxon>Bacteria</taxon>
        <taxon>Pseudomonadati</taxon>
        <taxon>Pseudomonadota</taxon>
        <taxon>Betaproteobacteria</taxon>
        <taxon>Burkholderiales</taxon>
        <taxon>Burkholderiaceae</taxon>
        <taxon>Paraburkholderia</taxon>
    </lineage>
</organism>
<protein>
    <submittedName>
        <fullName evidence="1">Uncharacterized protein</fullName>
    </submittedName>
</protein>
<reference evidence="1 2" key="1">
    <citation type="journal article" date="2018" name="Int. J. Syst. Evol. Microbiol.">
        <title>Paraburkholderia azotifigens sp. nov., a nitrogen-fixing bacterium isolated from paddy soil.</title>
        <authorList>
            <person name="Choi G.M."/>
            <person name="Im W.T."/>
        </authorList>
    </citation>
    <scope>NUCLEOTIDE SEQUENCE [LARGE SCALE GENOMIC DNA]</scope>
    <source>
        <strain evidence="1 2">NF 2-5-3</strain>
    </source>
</reference>